<name>A0A7C6ECQ1_UNCW3</name>
<gene>
    <name evidence="1" type="ORF">ENW73_08915</name>
</gene>
<sequence length="75" mass="8560">MNYKFLPVNELIASLPPETRKAFDTARFRLALEGATTEEVTAIVTTFGYLLSLLQGKILFDHYELRNYLSMGEDD</sequence>
<evidence type="ECO:0000313" key="1">
    <source>
        <dbReference type="EMBL" id="HHS52956.1"/>
    </source>
</evidence>
<accession>A0A7C6ECQ1</accession>
<comment type="caution">
    <text evidence="1">The sequence shown here is derived from an EMBL/GenBank/DDBJ whole genome shotgun (WGS) entry which is preliminary data.</text>
</comment>
<dbReference type="EMBL" id="DTLI01000213">
    <property type="protein sequence ID" value="HHS52956.1"/>
    <property type="molecule type" value="Genomic_DNA"/>
</dbReference>
<dbReference type="AlphaFoldDB" id="A0A7C6ECQ1"/>
<organism evidence="1">
    <name type="scientific">candidate division WOR-3 bacterium</name>
    <dbReference type="NCBI Taxonomy" id="2052148"/>
    <lineage>
        <taxon>Bacteria</taxon>
        <taxon>Bacteria division WOR-3</taxon>
    </lineage>
</organism>
<proteinExistence type="predicted"/>
<protein>
    <submittedName>
        <fullName evidence="1">Uncharacterized protein</fullName>
    </submittedName>
</protein>
<reference evidence="1" key="1">
    <citation type="journal article" date="2020" name="mSystems">
        <title>Genome- and Community-Level Interaction Insights into Carbon Utilization and Element Cycling Functions of Hydrothermarchaeota in Hydrothermal Sediment.</title>
        <authorList>
            <person name="Zhou Z."/>
            <person name="Liu Y."/>
            <person name="Xu W."/>
            <person name="Pan J."/>
            <person name="Luo Z.H."/>
            <person name="Li M."/>
        </authorList>
    </citation>
    <scope>NUCLEOTIDE SEQUENCE [LARGE SCALE GENOMIC DNA]</scope>
    <source>
        <strain evidence="1">SpSt-876</strain>
    </source>
</reference>